<evidence type="ECO:0008006" key="5">
    <source>
        <dbReference type="Google" id="ProtNLM"/>
    </source>
</evidence>
<sequence length="77" mass="8018">MMKRDFLTTAVLAAGMALTAAVPAHAGILDGALNNAHLLDNVALLNTAVNSDSQEIENSNANTRADGKMNKSTGQHE</sequence>
<evidence type="ECO:0000313" key="3">
    <source>
        <dbReference type="EMBL" id="MFF8279981.1"/>
    </source>
</evidence>
<name>A0ABW6YJF0_9ACTN</name>
<feature type="region of interest" description="Disordered" evidence="1">
    <location>
        <begin position="51"/>
        <end position="77"/>
    </location>
</feature>
<organism evidence="3 4">
    <name type="scientific">Streptomyces lateritius</name>
    <dbReference type="NCBI Taxonomy" id="67313"/>
    <lineage>
        <taxon>Bacteria</taxon>
        <taxon>Bacillati</taxon>
        <taxon>Actinomycetota</taxon>
        <taxon>Actinomycetes</taxon>
        <taxon>Kitasatosporales</taxon>
        <taxon>Streptomycetaceae</taxon>
        <taxon>Streptomyces</taxon>
    </lineage>
</organism>
<keyword evidence="2" id="KW-0732">Signal</keyword>
<dbReference type="Proteomes" id="UP001603013">
    <property type="component" value="Unassembled WGS sequence"/>
</dbReference>
<feature type="chain" id="PRO_5046441406" description="Secreted protein" evidence="2">
    <location>
        <begin position="27"/>
        <end position="77"/>
    </location>
</feature>
<evidence type="ECO:0000256" key="1">
    <source>
        <dbReference type="SAM" id="MobiDB-lite"/>
    </source>
</evidence>
<accession>A0ABW6YJF0</accession>
<feature type="compositionally biased region" description="Polar residues" evidence="1">
    <location>
        <begin position="51"/>
        <end position="63"/>
    </location>
</feature>
<reference evidence="3 4" key="1">
    <citation type="submission" date="2024-10" db="EMBL/GenBank/DDBJ databases">
        <title>The Natural Products Discovery Center: Release of the First 8490 Sequenced Strains for Exploring Actinobacteria Biosynthetic Diversity.</title>
        <authorList>
            <person name="Kalkreuter E."/>
            <person name="Kautsar S.A."/>
            <person name="Yang D."/>
            <person name="Bader C.D."/>
            <person name="Teijaro C.N."/>
            <person name="Fluegel L."/>
            <person name="Davis C.M."/>
            <person name="Simpson J.R."/>
            <person name="Lauterbach L."/>
            <person name="Steele A.D."/>
            <person name="Gui C."/>
            <person name="Meng S."/>
            <person name="Li G."/>
            <person name="Viehrig K."/>
            <person name="Ye F."/>
            <person name="Su P."/>
            <person name="Kiefer A.F."/>
            <person name="Nichols A."/>
            <person name="Cepeda A.J."/>
            <person name="Yan W."/>
            <person name="Fan B."/>
            <person name="Jiang Y."/>
            <person name="Adhikari A."/>
            <person name="Zheng C.-J."/>
            <person name="Schuster L."/>
            <person name="Cowan T.M."/>
            <person name="Smanski M.J."/>
            <person name="Chevrette M.G."/>
            <person name="De Carvalho L.P.S."/>
            <person name="Shen B."/>
        </authorList>
    </citation>
    <scope>NUCLEOTIDE SEQUENCE [LARGE SCALE GENOMIC DNA]</scope>
    <source>
        <strain evidence="3 4">NPDC015755</strain>
    </source>
</reference>
<proteinExistence type="predicted"/>
<protein>
    <recommendedName>
        <fullName evidence="5">Secreted protein</fullName>
    </recommendedName>
</protein>
<keyword evidence="4" id="KW-1185">Reference proteome</keyword>
<evidence type="ECO:0000313" key="4">
    <source>
        <dbReference type="Proteomes" id="UP001603013"/>
    </source>
</evidence>
<dbReference type="EMBL" id="JBIBSM010000018">
    <property type="protein sequence ID" value="MFF8279981.1"/>
    <property type="molecule type" value="Genomic_DNA"/>
</dbReference>
<dbReference type="RefSeq" id="WP_391936890.1">
    <property type="nucleotide sequence ID" value="NZ_JBIBSM010000018.1"/>
</dbReference>
<feature type="compositionally biased region" description="Basic and acidic residues" evidence="1">
    <location>
        <begin position="65"/>
        <end position="77"/>
    </location>
</feature>
<gene>
    <name evidence="3" type="ORF">ACF05T_28430</name>
</gene>
<comment type="caution">
    <text evidence="3">The sequence shown here is derived from an EMBL/GenBank/DDBJ whole genome shotgun (WGS) entry which is preliminary data.</text>
</comment>
<feature type="signal peptide" evidence="2">
    <location>
        <begin position="1"/>
        <end position="26"/>
    </location>
</feature>
<evidence type="ECO:0000256" key="2">
    <source>
        <dbReference type="SAM" id="SignalP"/>
    </source>
</evidence>